<evidence type="ECO:0000313" key="4">
    <source>
        <dbReference type="Proteomes" id="UP000467428"/>
    </source>
</evidence>
<keyword evidence="2" id="KW-1133">Transmembrane helix</keyword>
<dbReference type="RefSeq" id="WP_163918736.1">
    <property type="nucleotide sequence ID" value="NZ_AP022593.1"/>
</dbReference>
<feature type="transmembrane region" description="Helical" evidence="2">
    <location>
        <begin position="6"/>
        <end position="28"/>
    </location>
</feature>
<proteinExistence type="predicted"/>
<evidence type="ECO:0000256" key="2">
    <source>
        <dbReference type="SAM" id="Phobius"/>
    </source>
</evidence>
<gene>
    <name evidence="3" type="ORF">MARA_25080</name>
</gene>
<keyword evidence="2" id="KW-0472">Membrane</keyword>
<sequence length="177" mass="19194">MDLGPWGDLTVLAAVMEIVFATCVFVYLGRLEKRTPHPLGEEVGAHKRVLAKLRKREPMSQYEVDYAGELVSDARAPLAYAIPASLFTLGFFYVVGCLYVLHVHGGNPSFRTFIGGIPMLTSMNMAVQLRKVARLGKRLDDVPVLDPESSGDGVPRHRSGRDGVAATAGSPSSHSRS</sequence>
<evidence type="ECO:0000256" key="1">
    <source>
        <dbReference type="SAM" id="MobiDB-lite"/>
    </source>
</evidence>
<dbReference type="KEGG" id="marz:MARA_25080"/>
<reference evidence="3 4" key="1">
    <citation type="journal article" date="2019" name="Emerg. Microbes Infect.">
        <title>Comprehensive subspecies identification of 175 nontuberculous mycobacteria species based on 7547 genomic profiles.</title>
        <authorList>
            <person name="Matsumoto Y."/>
            <person name="Kinjo T."/>
            <person name="Motooka D."/>
            <person name="Nabeya D."/>
            <person name="Jung N."/>
            <person name="Uechi K."/>
            <person name="Horii T."/>
            <person name="Iida T."/>
            <person name="Fujita J."/>
            <person name="Nakamura S."/>
        </authorList>
    </citation>
    <scope>NUCLEOTIDE SEQUENCE [LARGE SCALE GENOMIC DNA]</scope>
    <source>
        <strain evidence="3 4">JCM 18538</strain>
    </source>
</reference>
<keyword evidence="2" id="KW-0812">Transmembrane</keyword>
<feature type="region of interest" description="Disordered" evidence="1">
    <location>
        <begin position="143"/>
        <end position="177"/>
    </location>
</feature>
<dbReference type="Proteomes" id="UP000467428">
    <property type="component" value="Chromosome"/>
</dbReference>
<dbReference type="AlphaFoldDB" id="A0A7I7RXW6"/>
<name>A0A7I7RXW6_9MYCO</name>
<protein>
    <submittedName>
        <fullName evidence="3">Uncharacterized protein</fullName>
    </submittedName>
</protein>
<accession>A0A7I7RXW6</accession>
<keyword evidence="4" id="KW-1185">Reference proteome</keyword>
<feature type="transmembrane region" description="Helical" evidence="2">
    <location>
        <begin position="78"/>
        <end position="101"/>
    </location>
</feature>
<geneLocation type="plasmid" evidence="4">
    <name>pjcm18538 dna</name>
</geneLocation>
<evidence type="ECO:0000313" key="3">
    <source>
        <dbReference type="EMBL" id="BBY49040.1"/>
    </source>
</evidence>
<dbReference type="EMBL" id="AP022593">
    <property type="protein sequence ID" value="BBY49040.1"/>
    <property type="molecule type" value="Genomic_DNA"/>
</dbReference>
<organism evidence="3 4">
    <name type="scientific">Mycolicibacterium arabiense</name>
    <dbReference type="NCBI Taxonomy" id="1286181"/>
    <lineage>
        <taxon>Bacteria</taxon>
        <taxon>Bacillati</taxon>
        <taxon>Actinomycetota</taxon>
        <taxon>Actinomycetes</taxon>
        <taxon>Mycobacteriales</taxon>
        <taxon>Mycobacteriaceae</taxon>
        <taxon>Mycolicibacterium</taxon>
    </lineage>
</organism>